<keyword evidence="3" id="KW-1185">Reference proteome</keyword>
<evidence type="ECO:0000313" key="2">
    <source>
        <dbReference type="EMBL" id="VEN43309.1"/>
    </source>
</evidence>
<evidence type="ECO:0000313" key="3">
    <source>
        <dbReference type="Proteomes" id="UP000410492"/>
    </source>
</evidence>
<gene>
    <name evidence="2" type="ORF">CALMAC_LOCUS6491</name>
</gene>
<reference evidence="2 3" key="1">
    <citation type="submission" date="2019-01" db="EMBL/GenBank/DDBJ databases">
        <authorList>
            <person name="Sayadi A."/>
        </authorList>
    </citation>
    <scope>NUCLEOTIDE SEQUENCE [LARGE SCALE GENOMIC DNA]</scope>
</reference>
<feature type="chain" id="PRO_5024858078" evidence="1">
    <location>
        <begin position="18"/>
        <end position="161"/>
    </location>
</feature>
<dbReference type="AlphaFoldDB" id="A0A653C6U6"/>
<proteinExistence type="predicted"/>
<dbReference type="OrthoDB" id="6783919at2759"/>
<name>A0A653C6U6_CALMS</name>
<organism evidence="2 3">
    <name type="scientific">Callosobruchus maculatus</name>
    <name type="common">Southern cowpea weevil</name>
    <name type="synonym">Pulse bruchid</name>
    <dbReference type="NCBI Taxonomy" id="64391"/>
    <lineage>
        <taxon>Eukaryota</taxon>
        <taxon>Metazoa</taxon>
        <taxon>Ecdysozoa</taxon>
        <taxon>Arthropoda</taxon>
        <taxon>Hexapoda</taxon>
        <taxon>Insecta</taxon>
        <taxon>Pterygota</taxon>
        <taxon>Neoptera</taxon>
        <taxon>Endopterygota</taxon>
        <taxon>Coleoptera</taxon>
        <taxon>Polyphaga</taxon>
        <taxon>Cucujiformia</taxon>
        <taxon>Chrysomeloidea</taxon>
        <taxon>Chrysomelidae</taxon>
        <taxon>Bruchinae</taxon>
        <taxon>Bruchini</taxon>
        <taxon>Callosobruchus</taxon>
    </lineage>
</organism>
<sequence>MPVKIFYVVAIIPLISAVPHHYDAVNLPYLEQVIPQGGPCKKYIDTFLDQNNQVISLINLPWDGSSICKLKATLVFQRLMPDKEAEAKMKMVRSNSDVALKGLLYELRYHNQRIIPMLTKLELNGRRLCYGESPKPLPDGPYDAGTTTLTLIHRTRNLGGD</sequence>
<dbReference type="Proteomes" id="UP000410492">
    <property type="component" value="Unassembled WGS sequence"/>
</dbReference>
<dbReference type="EMBL" id="CAACVG010007034">
    <property type="protein sequence ID" value="VEN43309.1"/>
    <property type="molecule type" value="Genomic_DNA"/>
</dbReference>
<protein>
    <submittedName>
        <fullName evidence="2">Uncharacterized protein</fullName>
    </submittedName>
</protein>
<accession>A0A653C6U6</accession>
<feature type="signal peptide" evidence="1">
    <location>
        <begin position="1"/>
        <end position="17"/>
    </location>
</feature>
<evidence type="ECO:0000256" key="1">
    <source>
        <dbReference type="SAM" id="SignalP"/>
    </source>
</evidence>
<keyword evidence="1" id="KW-0732">Signal</keyword>